<sequence length="284" mass="28621">MGVLFALVSALCYGISDFVGGLLSRRGNFLVIAFIGQVGGLLLAVAAVFFMSSAPLNATDAAWGALSGVGTGMGMLFLFRGMSRGAMSVVMPVSALTGIALPVIAGVLLLGDRPSPLAWLGIAVSLPALWLVARGDSSAQERPGRRAFLAPASADALLAGGGIALQYLALAQAGATASVWPVAAGRVAAIVVLVPVLLLSSAGFAASPRNAAGAALTGMTAALALLFYMLALRQQMVTVTVVLSSFYPAIPVVLGIAVLRERLTTLQAWGVVAAGVAVGLLAFS</sequence>
<keyword evidence="2" id="KW-0472">Membrane</keyword>
<dbReference type="Proteomes" id="UP000483802">
    <property type="component" value="Unassembled WGS sequence"/>
</dbReference>
<feature type="transmembrane region" description="Helical" evidence="2">
    <location>
        <begin position="237"/>
        <end position="259"/>
    </location>
</feature>
<reference evidence="4 5" key="1">
    <citation type="submission" date="2019-11" db="EMBL/GenBank/DDBJ databases">
        <title>Streptomyces typhae sp. nov., a novel endophytic actinomycete isolated from the root of cattail pollen (Typha angustifolia L.).</title>
        <authorList>
            <person name="Peng C."/>
        </authorList>
    </citation>
    <scope>NUCLEOTIDE SEQUENCE [LARGE SCALE GENOMIC DNA]</scope>
    <source>
        <strain evidence="5">p1417</strain>
    </source>
</reference>
<feature type="transmembrane region" description="Helical" evidence="2">
    <location>
        <begin position="30"/>
        <end position="50"/>
    </location>
</feature>
<dbReference type="GO" id="GO:0016020">
    <property type="term" value="C:membrane"/>
    <property type="evidence" value="ECO:0007669"/>
    <property type="project" value="InterPro"/>
</dbReference>
<feature type="transmembrane region" description="Helical" evidence="2">
    <location>
        <begin position="147"/>
        <end position="167"/>
    </location>
</feature>
<dbReference type="RefSeq" id="WP_157167985.1">
    <property type="nucleotide sequence ID" value="NZ_WPNZ01000017.1"/>
</dbReference>
<dbReference type="InterPro" id="IPR000620">
    <property type="entry name" value="EamA_dom"/>
</dbReference>
<accession>A0A6L6X3U6</accession>
<dbReference type="SUPFAM" id="SSF103481">
    <property type="entry name" value="Multidrug resistance efflux transporter EmrE"/>
    <property type="match status" value="2"/>
</dbReference>
<feature type="transmembrane region" description="Helical" evidence="2">
    <location>
        <begin position="6"/>
        <end position="23"/>
    </location>
</feature>
<feature type="transmembrane region" description="Helical" evidence="2">
    <location>
        <begin position="117"/>
        <end position="135"/>
    </location>
</feature>
<evidence type="ECO:0000259" key="3">
    <source>
        <dbReference type="Pfam" id="PF00892"/>
    </source>
</evidence>
<comment type="caution">
    <text evidence="4">The sequence shown here is derived from an EMBL/GenBank/DDBJ whole genome shotgun (WGS) entry which is preliminary data.</text>
</comment>
<dbReference type="Pfam" id="PF00892">
    <property type="entry name" value="EamA"/>
    <property type="match status" value="1"/>
</dbReference>
<evidence type="ECO:0000313" key="5">
    <source>
        <dbReference type="Proteomes" id="UP000483802"/>
    </source>
</evidence>
<dbReference type="InterPro" id="IPR037185">
    <property type="entry name" value="EmrE-like"/>
</dbReference>
<feature type="transmembrane region" description="Helical" evidence="2">
    <location>
        <begin position="62"/>
        <end position="79"/>
    </location>
</feature>
<feature type="transmembrane region" description="Helical" evidence="2">
    <location>
        <begin position="179"/>
        <end position="199"/>
    </location>
</feature>
<evidence type="ECO:0000256" key="1">
    <source>
        <dbReference type="ARBA" id="ARBA00007362"/>
    </source>
</evidence>
<keyword evidence="2" id="KW-0812">Transmembrane</keyword>
<protein>
    <submittedName>
        <fullName evidence="4">EamA family transporter</fullName>
    </submittedName>
</protein>
<feature type="transmembrane region" description="Helical" evidence="2">
    <location>
        <begin position="266"/>
        <end position="283"/>
    </location>
</feature>
<feature type="transmembrane region" description="Helical" evidence="2">
    <location>
        <begin position="86"/>
        <end position="111"/>
    </location>
</feature>
<keyword evidence="2" id="KW-1133">Transmembrane helix</keyword>
<gene>
    <name evidence="4" type="ORF">GPA10_27990</name>
</gene>
<name>A0A6L6X3U6_9ACTN</name>
<dbReference type="Gene3D" id="1.10.3730.20">
    <property type="match status" value="1"/>
</dbReference>
<evidence type="ECO:0000256" key="2">
    <source>
        <dbReference type="SAM" id="Phobius"/>
    </source>
</evidence>
<dbReference type="AlphaFoldDB" id="A0A6L6X3U6"/>
<feature type="domain" description="EamA" evidence="3">
    <location>
        <begin position="1"/>
        <end position="133"/>
    </location>
</feature>
<proteinExistence type="inferred from homology"/>
<evidence type="ECO:0000313" key="4">
    <source>
        <dbReference type="EMBL" id="MVO88498.1"/>
    </source>
</evidence>
<feature type="transmembrane region" description="Helical" evidence="2">
    <location>
        <begin position="211"/>
        <end position="231"/>
    </location>
</feature>
<comment type="similarity">
    <text evidence="1">Belongs to the EamA transporter family.</text>
</comment>
<organism evidence="4 5">
    <name type="scientific">Streptomyces typhae</name>
    <dbReference type="NCBI Taxonomy" id="2681492"/>
    <lineage>
        <taxon>Bacteria</taxon>
        <taxon>Bacillati</taxon>
        <taxon>Actinomycetota</taxon>
        <taxon>Actinomycetes</taxon>
        <taxon>Kitasatosporales</taxon>
        <taxon>Streptomycetaceae</taxon>
        <taxon>Streptomyces</taxon>
    </lineage>
</organism>
<dbReference type="EMBL" id="WPNZ01000017">
    <property type="protein sequence ID" value="MVO88498.1"/>
    <property type="molecule type" value="Genomic_DNA"/>
</dbReference>
<keyword evidence="5" id="KW-1185">Reference proteome</keyword>